<dbReference type="GO" id="GO:0008843">
    <property type="term" value="F:endochitinase activity"/>
    <property type="evidence" value="ECO:0007669"/>
    <property type="project" value="UniProtKB-EC"/>
</dbReference>
<dbReference type="Gene3D" id="3.20.20.80">
    <property type="entry name" value="Glycosidases"/>
    <property type="match status" value="1"/>
</dbReference>
<dbReference type="Gene3D" id="3.10.50.10">
    <property type="match status" value="1"/>
</dbReference>
<dbReference type="SUPFAM" id="SSF51445">
    <property type="entry name" value="(Trans)glycosidases"/>
    <property type="match status" value="1"/>
</dbReference>
<dbReference type="PANTHER" id="PTHR11177:SF317">
    <property type="entry name" value="CHITINASE 12-RELATED"/>
    <property type="match status" value="1"/>
</dbReference>
<dbReference type="InterPro" id="IPR001579">
    <property type="entry name" value="Glyco_hydro_18_chit_AS"/>
</dbReference>
<feature type="region of interest" description="Disordered" evidence="9">
    <location>
        <begin position="446"/>
        <end position="465"/>
    </location>
</feature>
<dbReference type="InterPro" id="IPR017853">
    <property type="entry name" value="GH"/>
</dbReference>
<feature type="domain" description="GH18" evidence="10">
    <location>
        <begin position="107"/>
        <end position="479"/>
    </location>
</feature>
<evidence type="ECO:0000259" key="10">
    <source>
        <dbReference type="PROSITE" id="PS51910"/>
    </source>
</evidence>
<keyword evidence="4" id="KW-0119">Carbohydrate metabolism</keyword>
<dbReference type="Pfam" id="PF00704">
    <property type="entry name" value="Glyco_hydro_18"/>
    <property type="match status" value="1"/>
</dbReference>
<comment type="catalytic activity">
    <reaction evidence="1">
        <text>Random endo-hydrolysis of N-acetyl-beta-D-glucosaminide (1-&gt;4)-beta-linkages in chitin and chitodextrins.</text>
        <dbReference type="EC" id="3.2.1.14"/>
    </reaction>
</comment>
<feature type="compositionally biased region" description="Low complexity" evidence="9">
    <location>
        <begin position="82"/>
        <end position="100"/>
    </location>
</feature>
<dbReference type="SUPFAM" id="SSF54556">
    <property type="entry name" value="Chitinase insertion domain"/>
    <property type="match status" value="1"/>
</dbReference>
<comment type="caution">
    <text evidence="11">The sequence shown here is derived from an EMBL/GenBank/DDBJ whole genome shotgun (WGS) entry which is preliminary data.</text>
</comment>
<evidence type="ECO:0000256" key="1">
    <source>
        <dbReference type="ARBA" id="ARBA00000822"/>
    </source>
</evidence>
<dbReference type="PANTHER" id="PTHR11177">
    <property type="entry name" value="CHITINASE"/>
    <property type="match status" value="1"/>
</dbReference>
<dbReference type="EMBL" id="JBANRG010000001">
    <property type="protein sequence ID" value="KAK7472558.1"/>
    <property type="molecule type" value="Genomic_DNA"/>
</dbReference>
<dbReference type="InterPro" id="IPR001223">
    <property type="entry name" value="Glyco_hydro18_cat"/>
</dbReference>
<evidence type="ECO:0000313" key="11">
    <source>
        <dbReference type="EMBL" id="KAK7472558.1"/>
    </source>
</evidence>
<evidence type="ECO:0000256" key="2">
    <source>
        <dbReference type="ARBA" id="ARBA00022801"/>
    </source>
</evidence>
<feature type="region of interest" description="Disordered" evidence="9">
    <location>
        <begin position="1"/>
        <end position="20"/>
    </location>
</feature>
<dbReference type="SMART" id="SM00636">
    <property type="entry name" value="Glyco_18"/>
    <property type="match status" value="1"/>
</dbReference>
<evidence type="ECO:0000256" key="4">
    <source>
        <dbReference type="ARBA" id="ARBA00023277"/>
    </source>
</evidence>
<dbReference type="Proteomes" id="UP001498398">
    <property type="component" value="Unassembled WGS sequence"/>
</dbReference>
<proteinExistence type="inferred from homology"/>
<comment type="similarity">
    <text evidence="8">Belongs to the glycosyl hydrolase 18 family.</text>
</comment>
<dbReference type="CDD" id="cd06548">
    <property type="entry name" value="GH18_chitinase"/>
    <property type="match status" value="1"/>
</dbReference>
<evidence type="ECO:0000256" key="6">
    <source>
        <dbReference type="ARBA" id="ARBA00023326"/>
    </source>
</evidence>
<keyword evidence="5 7" id="KW-0326">Glycosidase</keyword>
<protein>
    <submittedName>
        <fullName evidence="11">Chitinase 4</fullName>
        <ecNumber evidence="11">3.2.1.14</ecNumber>
    </submittedName>
</protein>
<feature type="compositionally biased region" description="Basic and acidic residues" evidence="9">
    <location>
        <begin position="446"/>
        <end position="461"/>
    </location>
</feature>
<name>A0ABR1K4S8_9AGAR</name>
<dbReference type="EC" id="3.2.1.14" evidence="11"/>
<sequence>MPPASGSYEPVPTNDSDQNLVAEKPLQPQRSFSKRKVAALVFAFLLVALVSYKAGQWSVNTTSISGTADSEDLEDTKPEVIDSTSTTTSTDTTSTETTSTEVAEMGKYSVGYFVNWGIYGRKFPPSKIPVNDLTHILYAFANVNAGTGEVHLSDLWADQDIHYPGDSWNDDGTNLYGNFKAIYNLKKQNRHLKVLLSIGGWTYSSSFHPVVVSPPLRQHFVKTAVTLLEDYGLDGLDVDYEYPQTDEQARGYVDLLRELREALDQHARSKGADYKFLLTIAAPCGPQNYKKLHIRAMDQYLDFWNLMSYDFAGSWDQKAGHQANLFNGEISASQAVSYYISHGVAPPKVVLGVPLYGRSFLNTDGPGAPFSGIGQGSWEAGVYDYRALPLPNSYIMRDEQAKASWTYDYNSREMISFDDEQVAKWKGEWIRKMGLGGSMFWELSGDKGSDRDGMEGGHGKEPQPGQSLVKVVKDAMGGLEMNQFNWLQYERSKFDNLKKGMPQ</sequence>
<reference evidence="11 12" key="1">
    <citation type="submission" date="2024-01" db="EMBL/GenBank/DDBJ databases">
        <title>A draft genome for the cacao thread blight pathogen Marasmiellus scandens.</title>
        <authorList>
            <person name="Baruah I.K."/>
            <person name="Leung J."/>
            <person name="Bukari Y."/>
            <person name="Amoako-Attah I."/>
            <person name="Meinhardt L.W."/>
            <person name="Bailey B.A."/>
            <person name="Cohen S.P."/>
        </authorList>
    </citation>
    <scope>NUCLEOTIDE SEQUENCE [LARGE SCALE GENOMIC DNA]</scope>
    <source>
        <strain evidence="11 12">GH-19</strain>
    </source>
</reference>
<keyword evidence="3" id="KW-0146">Chitin degradation</keyword>
<dbReference type="InterPro" id="IPR050314">
    <property type="entry name" value="Glycosyl_Hydrlase_18"/>
</dbReference>
<organism evidence="11 12">
    <name type="scientific">Marasmiellus scandens</name>
    <dbReference type="NCBI Taxonomy" id="2682957"/>
    <lineage>
        <taxon>Eukaryota</taxon>
        <taxon>Fungi</taxon>
        <taxon>Dikarya</taxon>
        <taxon>Basidiomycota</taxon>
        <taxon>Agaricomycotina</taxon>
        <taxon>Agaricomycetes</taxon>
        <taxon>Agaricomycetidae</taxon>
        <taxon>Agaricales</taxon>
        <taxon>Marasmiineae</taxon>
        <taxon>Omphalotaceae</taxon>
        <taxon>Marasmiellus</taxon>
    </lineage>
</organism>
<keyword evidence="6" id="KW-0624">Polysaccharide degradation</keyword>
<keyword evidence="12" id="KW-1185">Reference proteome</keyword>
<evidence type="ECO:0000256" key="8">
    <source>
        <dbReference type="RuleBase" id="RU004453"/>
    </source>
</evidence>
<evidence type="ECO:0000256" key="3">
    <source>
        <dbReference type="ARBA" id="ARBA00023024"/>
    </source>
</evidence>
<accession>A0ABR1K4S8</accession>
<dbReference type="InterPro" id="IPR011583">
    <property type="entry name" value="Chitinase_II/V-like_cat"/>
</dbReference>
<dbReference type="PROSITE" id="PS01095">
    <property type="entry name" value="GH18_1"/>
    <property type="match status" value="1"/>
</dbReference>
<evidence type="ECO:0000313" key="12">
    <source>
        <dbReference type="Proteomes" id="UP001498398"/>
    </source>
</evidence>
<gene>
    <name evidence="11" type="primary">CHT4_1</name>
    <name evidence="11" type="ORF">VKT23_000673</name>
</gene>
<dbReference type="PROSITE" id="PS51910">
    <property type="entry name" value="GH18_2"/>
    <property type="match status" value="1"/>
</dbReference>
<evidence type="ECO:0000256" key="5">
    <source>
        <dbReference type="ARBA" id="ARBA00023295"/>
    </source>
</evidence>
<evidence type="ECO:0000256" key="9">
    <source>
        <dbReference type="SAM" id="MobiDB-lite"/>
    </source>
</evidence>
<feature type="region of interest" description="Disordered" evidence="9">
    <location>
        <begin position="63"/>
        <end position="100"/>
    </location>
</feature>
<evidence type="ECO:0000256" key="7">
    <source>
        <dbReference type="RuleBase" id="RU000489"/>
    </source>
</evidence>
<keyword evidence="2 7" id="KW-0378">Hydrolase</keyword>
<dbReference type="InterPro" id="IPR029070">
    <property type="entry name" value="Chitinase_insertion_sf"/>
</dbReference>